<dbReference type="InterPro" id="IPR023358">
    <property type="entry name" value="Peptidase_M18_dom2"/>
</dbReference>
<feature type="domain" description="RESP18" evidence="17">
    <location>
        <begin position="669"/>
        <end position="726"/>
    </location>
</feature>
<comment type="caution">
    <text evidence="18">The sequence shown here is derived from an EMBL/GenBank/DDBJ whole genome shotgun (WGS) entry which is preliminary data.</text>
</comment>
<evidence type="ECO:0000256" key="1">
    <source>
        <dbReference type="ARBA" id="ARBA00001335"/>
    </source>
</evidence>
<dbReference type="Gene3D" id="2.30.250.10">
    <property type="entry name" value="Aminopeptidase i, Domain 2"/>
    <property type="match status" value="1"/>
</dbReference>
<evidence type="ECO:0000259" key="17">
    <source>
        <dbReference type="Pfam" id="PF14948"/>
    </source>
</evidence>
<comment type="similarity">
    <text evidence="4">Belongs to the peptidase M18 family.</text>
</comment>
<dbReference type="Gene3D" id="3.30.70.2470">
    <property type="entry name" value="Protein-tyrosine phosphatase receptor IA-2 ectodomain"/>
    <property type="match status" value="1"/>
</dbReference>
<organism evidence="18 19">
    <name type="scientific">Lates japonicus</name>
    <name type="common">Japanese lates</name>
    <dbReference type="NCBI Taxonomy" id="270547"/>
    <lineage>
        <taxon>Eukaryota</taxon>
        <taxon>Metazoa</taxon>
        <taxon>Chordata</taxon>
        <taxon>Craniata</taxon>
        <taxon>Vertebrata</taxon>
        <taxon>Euteleostomi</taxon>
        <taxon>Actinopterygii</taxon>
        <taxon>Neopterygii</taxon>
        <taxon>Teleostei</taxon>
        <taxon>Neoteleostei</taxon>
        <taxon>Acanthomorphata</taxon>
        <taxon>Carangaria</taxon>
        <taxon>Carangaria incertae sedis</taxon>
        <taxon>Centropomidae</taxon>
        <taxon>Lates</taxon>
    </lineage>
</organism>
<dbReference type="Pfam" id="PF14948">
    <property type="entry name" value="RESP18"/>
    <property type="match status" value="1"/>
</dbReference>
<dbReference type="CDD" id="cd05658">
    <property type="entry name" value="M18_DAP"/>
    <property type="match status" value="1"/>
</dbReference>
<dbReference type="SUPFAM" id="SSF53187">
    <property type="entry name" value="Zn-dependent exopeptidases"/>
    <property type="match status" value="1"/>
</dbReference>
<dbReference type="PANTHER" id="PTHR28570">
    <property type="entry name" value="ASPARTYL AMINOPEPTIDASE"/>
    <property type="match status" value="1"/>
</dbReference>
<protein>
    <recommendedName>
        <fullName evidence="7">Aspartyl aminopeptidase</fullName>
        <ecNumber evidence="6">3.4.11.21</ecNumber>
    </recommendedName>
</protein>
<name>A0AAD3N8N8_LATJO</name>
<comment type="catalytic activity">
    <reaction evidence="1">
        <text>Release of an N-terminal aspartate or glutamate from a peptide, with a preference for aspartate.</text>
        <dbReference type="EC" id="3.4.11.21"/>
    </reaction>
</comment>
<keyword evidence="9" id="KW-0645">Protease</keyword>
<evidence type="ECO:0000256" key="10">
    <source>
        <dbReference type="ARBA" id="ARBA00022723"/>
    </source>
</evidence>
<dbReference type="FunFam" id="2.30.250.10:FF:000002">
    <property type="entry name" value="Aspartyl aminopeptidase"/>
    <property type="match status" value="1"/>
</dbReference>
<dbReference type="GO" id="GO:0030133">
    <property type="term" value="C:transport vesicle"/>
    <property type="evidence" value="ECO:0007669"/>
    <property type="project" value="UniProtKB-SubCell"/>
</dbReference>
<comment type="subunit">
    <text evidence="5">Tetrahedron-shaped homododecamer built from six homodimers.</text>
</comment>
<dbReference type="SUPFAM" id="SSF101821">
    <property type="entry name" value="Aminopeptidase/glucanase lid domain"/>
    <property type="match status" value="1"/>
</dbReference>
<feature type="compositionally biased region" description="Basic and acidic residues" evidence="15">
    <location>
        <begin position="1097"/>
        <end position="1119"/>
    </location>
</feature>
<evidence type="ECO:0000256" key="8">
    <source>
        <dbReference type="ARBA" id="ARBA00022438"/>
    </source>
</evidence>
<evidence type="ECO:0000256" key="3">
    <source>
        <dbReference type="ARBA" id="ARBA00004398"/>
    </source>
</evidence>
<feature type="region of interest" description="Disordered" evidence="15">
    <location>
        <begin position="725"/>
        <end position="758"/>
    </location>
</feature>
<feature type="compositionally biased region" description="Basic and acidic residues" evidence="15">
    <location>
        <begin position="1223"/>
        <end position="1237"/>
    </location>
</feature>
<dbReference type="Proteomes" id="UP001279410">
    <property type="component" value="Unassembled WGS sequence"/>
</dbReference>
<comment type="cofactor">
    <cofactor evidence="2">
        <name>Zn(2+)</name>
        <dbReference type="ChEBI" id="CHEBI:29105"/>
    </cofactor>
</comment>
<evidence type="ECO:0000256" key="2">
    <source>
        <dbReference type="ARBA" id="ARBA00001947"/>
    </source>
</evidence>
<feature type="domain" description="Protein-tyrosine phosphatase receptor IA-2 ectodomain" evidence="16">
    <location>
        <begin position="988"/>
        <end position="1075"/>
    </location>
</feature>
<keyword evidence="14" id="KW-0968">Cytoplasmic vesicle</keyword>
<evidence type="ECO:0000256" key="14">
    <source>
        <dbReference type="ARBA" id="ARBA00023329"/>
    </source>
</evidence>
<keyword evidence="19" id="KW-1185">Reference proteome</keyword>
<feature type="region of interest" description="Disordered" evidence="15">
    <location>
        <begin position="950"/>
        <end position="980"/>
    </location>
</feature>
<evidence type="ECO:0000256" key="6">
    <source>
        <dbReference type="ARBA" id="ARBA00011965"/>
    </source>
</evidence>
<feature type="region of interest" description="Disordered" evidence="15">
    <location>
        <begin position="1097"/>
        <end position="1172"/>
    </location>
</feature>
<feature type="compositionally biased region" description="Basic and acidic residues" evidence="15">
    <location>
        <begin position="1153"/>
        <end position="1172"/>
    </location>
</feature>
<keyword evidence="10" id="KW-0479">Metal-binding</keyword>
<accession>A0AAD3N8N8</accession>
<evidence type="ECO:0000256" key="15">
    <source>
        <dbReference type="SAM" id="MobiDB-lite"/>
    </source>
</evidence>
<evidence type="ECO:0000313" key="18">
    <source>
        <dbReference type="EMBL" id="GLD67930.1"/>
    </source>
</evidence>
<evidence type="ECO:0000256" key="5">
    <source>
        <dbReference type="ARBA" id="ARBA00011395"/>
    </source>
</evidence>
<comment type="subcellular location">
    <subcellularLocation>
        <location evidence="3">Cytoplasmic vesicle</location>
        <location evidence="3">Secretory vesicle</location>
    </subcellularLocation>
</comment>
<dbReference type="Pfam" id="PF02127">
    <property type="entry name" value="Peptidase_M18"/>
    <property type="match status" value="1"/>
</dbReference>
<evidence type="ECO:0000256" key="4">
    <source>
        <dbReference type="ARBA" id="ARBA00008290"/>
    </source>
</evidence>
<evidence type="ECO:0000256" key="12">
    <source>
        <dbReference type="ARBA" id="ARBA00022833"/>
    </source>
</evidence>
<dbReference type="InterPro" id="IPR038112">
    <property type="entry name" value="Receptor_IA-2_ectodomain_sf"/>
</dbReference>
<dbReference type="GO" id="GO:0004177">
    <property type="term" value="F:aminopeptidase activity"/>
    <property type="evidence" value="ECO:0007669"/>
    <property type="project" value="UniProtKB-KW"/>
</dbReference>
<dbReference type="InterPro" id="IPR021613">
    <property type="entry name" value="Receptor_IA-2_dom"/>
</dbReference>
<keyword evidence="12" id="KW-0862">Zinc</keyword>
<feature type="compositionally biased region" description="Basic and acidic residues" evidence="15">
    <location>
        <begin position="958"/>
        <end position="967"/>
    </location>
</feature>
<dbReference type="EC" id="3.4.11.21" evidence="6"/>
<evidence type="ECO:0000256" key="7">
    <source>
        <dbReference type="ARBA" id="ARBA00015118"/>
    </source>
</evidence>
<evidence type="ECO:0000256" key="13">
    <source>
        <dbReference type="ARBA" id="ARBA00023049"/>
    </source>
</evidence>
<dbReference type="PANTHER" id="PTHR28570:SF3">
    <property type="entry name" value="ASPARTYL AMINOPEPTIDASE"/>
    <property type="match status" value="1"/>
</dbReference>
<dbReference type="InterPro" id="IPR029403">
    <property type="entry name" value="RESP18_dom"/>
</dbReference>
<dbReference type="GO" id="GO:0008270">
    <property type="term" value="F:zinc ion binding"/>
    <property type="evidence" value="ECO:0007669"/>
    <property type="project" value="InterPro"/>
</dbReference>
<keyword evidence="11" id="KW-0378">Hydrolase</keyword>
<evidence type="ECO:0000256" key="11">
    <source>
        <dbReference type="ARBA" id="ARBA00022801"/>
    </source>
</evidence>
<gene>
    <name evidence="18" type="ORF">AKAME5_001925400</name>
</gene>
<dbReference type="EMBL" id="BRZM01000122">
    <property type="protein sequence ID" value="GLD67930.1"/>
    <property type="molecule type" value="Genomic_DNA"/>
</dbReference>
<dbReference type="InterPro" id="IPR001948">
    <property type="entry name" value="Peptidase_M18"/>
</dbReference>
<evidence type="ECO:0000259" key="16">
    <source>
        <dbReference type="Pfam" id="PF11548"/>
    </source>
</evidence>
<dbReference type="GO" id="GO:0008237">
    <property type="term" value="F:metallopeptidase activity"/>
    <property type="evidence" value="ECO:0007669"/>
    <property type="project" value="UniProtKB-KW"/>
</dbReference>
<keyword evidence="8 18" id="KW-0031">Aminopeptidase</keyword>
<keyword evidence="13" id="KW-0482">Metalloprotease</keyword>
<dbReference type="PRINTS" id="PR00932">
    <property type="entry name" value="AMINO1PTASE"/>
</dbReference>
<dbReference type="SMART" id="SM01305">
    <property type="entry name" value="RESP18"/>
    <property type="match status" value="1"/>
</dbReference>
<evidence type="ECO:0000313" key="19">
    <source>
        <dbReference type="Proteomes" id="UP001279410"/>
    </source>
</evidence>
<dbReference type="GO" id="GO:0006508">
    <property type="term" value="P:proteolysis"/>
    <property type="evidence" value="ECO:0007669"/>
    <property type="project" value="UniProtKB-KW"/>
</dbReference>
<dbReference type="Gene3D" id="3.40.630.10">
    <property type="entry name" value="Zn peptidases"/>
    <property type="match status" value="1"/>
</dbReference>
<feature type="region of interest" description="Disordered" evidence="15">
    <location>
        <begin position="1216"/>
        <end position="1304"/>
    </location>
</feature>
<proteinExistence type="inferred from homology"/>
<dbReference type="Pfam" id="PF11548">
    <property type="entry name" value="Receptor_IA-2"/>
    <property type="match status" value="1"/>
</dbReference>
<sequence length="1390" mass="151352">MWRCAVLTERVALTLASGEEKEEDAVLCPVQLAIITTGALCCRTVFDHEELQRPQSAAKEFLFVNEECLHITKLPACRFAVGGRHLPGNGFSMIGSPQTAPASAIITVCPCSLLRCGGVQTLKVQLMQSLIMKSSKEAVQSAAKEFLQFVNRGVSPYHVVEECRQRLLEAGFIELKETEQWDIKPASKYFVTRNFSSLIAFAVGGRYLPGNGFSMIGAHTDSPCLRVKPRSKRTKQGCLQVGVECYGGGIWNTWFDRDLTIAGRVMVKSDGKLVHRLVHIARPLLRVPHLAIHLQRDINDSFGPNKENHLVPIIATVVQEELETGSASSGDASCAASTAEKHHPALVKVLCSELGVKPEALLDFELCLADTQPAALGGVYEEFIYSPRLDNLHSCYCALQGLIESCSGDSLSKDPNVRMITLYDNEEVGSESAQGAQSNLTELILSRLASSSSNLTAFQQAAPLSFMISADMAHAVHPNYQEKHEENHRPSFHKGPVIKFNSNQRYATTAVTASVVREVASRVGVPLQDVMVRNDSPCGTTIGPILAARLGVPVVDIGAPQLSMHSIREMCCTSSVLQSTTLFKGFFELFPTRWRAGKSAAAAAAAALPSSLLAPVDVGCTMRSPRLWAALCLLLTASCRLCAAARYGCLFEKKLCPRDQLCNDDGLFGQCQAPHQEPVQYQVSVPALHKLQEVLKDLMVQGLTWRDDVTQAIISRELSKIPTVGASSKLHEKMPKQASRLPGSGQQKVQGPEDPADPELMQQYMDYMILDPSRSSVHMQTPLMDPYTYHQQQYGYQEEEERSLNSLDDNPAFPLLASPSRSRSRGNPLDRDQLDFPLDYGEDYVSQMSQLSKQQQQEQAEKKAQKEYNTLSGLDESSLQRLALLLDHYGLDMKDLSPEQKDNVPAALKQLQLESSYAHKQTKDKYGNGAATGKKVTEGSLVNKMVAPEAPPSIAKSPRPEALDKETTPTVTSNQDKLGKKEPANKAEEYGYIVTNQSPLGLNDGVRLLELLSERIGLSTGSFISISVVGPAVTFRIRPNSKNLTAGDVAKTAVAEKNFLESETGLKVLQSGVGEPSRPGLALFSCWSLWAEPGLDRPRGKAPQRHHETVLHESSDTKHGSGSLSAREHARAQFARAASPGVQAESDASLSDSGREAEVALRENQVEGKEGKANRSCSCSQVYLWALPLVCSEQQDALGFDADLQQLYASIVAHGNAPAQKRKLSEERPAEEDRPAAEEPDLTPSLGVGSVSSETAERDRKWSHNGQTDAARAKMADRAAVQQSLSVTSDPAERPSSKSKKKKVVGLNLKSRKFSFCFAPLKTLLKAPFRPSDPSLASGDGGYDISMRAQRAQRLGVGCPVSVSETGPFLPDIIHRSEAGVLSTADLPVQ</sequence>
<feature type="region of interest" description="Disordered" evidence="15">
    <location>
        <begin position="793"/>
        <end position="837"/>
    </location>
</feature>
<evidence type="ECO:0000256" key="9">
    <source>
        <dbReference type="ARBA" id="ARBA00022670"/>
    </source>
</evidence>
<dbReference type="NCBIfam" id="NF002759">
    <property type="entry name" value="PRK02813.1"/>
    <property type="match status" value="1"/>
</dbReference>
<reference evidence="18" key="1">
    <citation type="submission" date="2022-08" db="EMBL/GenBank/DDBJ databases">
        <title>Genome sequencing of akame (Lates japonicus).</title>
        <authorList>
            <person name="Hashiguchi Y."/>
            <person name="Takahashi H."/>
        </authorList>
    </citation>
    <scope>NUCLEOTIDE SEQUENCE</scope>
    <source>
        <strain evidence="18">Kochi</strain>
    </source>
</reference>